<dbReference type="Pfam" id="PF02786">
    <property type="entry name" value="CPSase_L_D2"/>
    <property type="match status" value="1"/>
</dbReference>
<name>A0A8S4E173_PLUXY</name>
<evidence type="ECO:0000256" key="6">
    <source>
        <dbReference type="PROSITE-ProRule" id="PRU00409"/>
    </source>
</evidence>
<dbReference type="InterPro" id="IPR048429">
    <property type="entry name" value="MCC_alpha_BT"/>
</dbReference>
<dbReference type="Proteomes" id="UP000653454">
    <property type="component" value="Unassembled WGS sequence"/>
</dbReference>
<dbReference type="GO" id="GO:0004485">
    <property type="term" value="F:methylcrotonoyl-CoA carboxylase activity"/>
    <property type="evidence" value="ECO:0007669"/>
    <property type="project" value="TreeGrafter"/>
</dbReference>
<evidence type="ECO:0000313" key="11">
    <source>
        <dbReference type="Proteomes" id="UP000653454"/>
    </source>
</evidence>
<dbReference type="InterPro" id="IPR011054">
    <property type="entry name" value="Rudment_hybrid_motif"/>
</dbReference>
<sequence length="790" mass="86715">MAYLRQLYSLKSAPALVRFSHAQNLKADVQQRQIDKILIANRGEIACRVMRTAKKLGIRTVAVYSDADKHAMHVEMADEAYHIGPAPSTQSYLNAKKILQVAKTSGSQAVHPGYGFLSENVEFCEQCTKENVIFIGPPTSAIRDMGIKSTSKAIMSEAGVPIVKGYHGEEQSIERLQAEAQAIGFPLMIKAVRGGGGKGMRIAMTEADFLPQLESAKRESLKAFGDDNMLLEQYITDPRHVEVQVFGDMHGNAVHLFERDCSVQRRHQKIIEEAPAPGLSEATRQELGAAAVRAAKAVGYVGAGTVEFILHRHTHAFHFMEMNTRLQVEHPITEMITGTDLVEWQLRVASGEPLPLSQDEIIRRGHAFECRVYAEEPGAGFLPRAGTLHRLTQPTPDSTVRMIGRGDSFECRVYAEAPGAGYLPRAGTLHRLTQPQPDSTVRIIRRGHAFECRVYAEEPGAGFLPRAGTLHRLTQPQPDSTVRIETGVREGDEVSVHYDPMIAKLVVWGRDRGEALAKTRAKLTEYQVAGLETNVNFLLRLSSAPAFVSGDVHTSFIPQHEAALFPQHEPARAGRAALHAALGYVLKTQAEQAVNESWKGISVPPSAWRPNYQLKKTVPMKFGDKDMKVTIEYLQEDKFRVQVNDGSWHEVEASLRWTNAGLRLTTTIEGKRETVGVLTHEEQVHLYDENGQTVLELAKPKYLGAVGNQAAVNKDSAASPTPGILERVLVKPGDKVTAGQPLFVVIAMKMEYVVRSPRDGVVAGVSGARQGDAVGKGAEVVTLVPETESS</sequence>
<dbReference type="InterPro" id="IPR005482">
    <property type="entry name" value="Biotin_COase_C"/>
</dbReference>
<dbReference type="Pfam" id="PF21139">
    <property type="entry name" value="BT_MCC_alpha"/>
    <property type="match status" value="1"/>
</dbReference>
<comment type="cofactor">
    <cofactor evidence="1">
        <name>biotin</name>
        <dbReference type="ChEBI" id="CHEBI:57586"/>
    </cofactor>
</comment>
<keyword evidence="11" id="KW-1185">Reference proteome</keyword>
<dbReference type="SMART" id="SM00878">
    <property type="entry name" value="Biotin_carb_C"/>
    <property type="match status" value="1"/>
</dbReference>
<dbReference type="FunFam" id="3.30.470.20:FF:000028">
    <property type="entry name" value="Methylcrotonoyl-CoA carboxylase subunit alpha, mitochondrial"/>
    <property type="match status" value="1"/>
</dbReference>
<dbReference type="GO" id="GO:0005739">
    <property type="term" value="C:mitochondrion"/>
    <property type="evidence" value="ECO:0007669"/>
    <property type="project" value="TreeGrafter"/>
</dbReference>
<dbReference type="FunFam" id="3.30.1490.20:FF:000003">
    <property type="entry name" value="acetyl-CoA carboxylase isoform X1"/>
    <property type="match status" value="1"/>
</dbReference>
<proteinExistence type="predicted"/>
<dbReference type="PROSITE" id="PS50968">
    <property type="entry name" value="BIOTINYL_LIPOYL"/>
    <property type="match status" value="1"/>
</dbReference>
<dbReference type="InterPro" id="IPR011761">
    <property type="entry name" value="ATP-grasp"/>
</dbReference>
<dbReference type="InterPro" id="IPR000089">
    <property type="entry name" value="Biotin_lipoyl"/>
</dbReference>
<evidence type="ECO:0000256" key="5">
    <source>
        <dbReference type="ARBA" id="ARBA00023267"/>
    </source>
</evidence>
<dbReference type="PROSITE" id="PS00188">
    <property type="entry name" value="BIOTIN"/>
    <property type="match status" value="1"/>
</dbReference>
<dbReference type="Gene3D" id="3.30.470.20">
    <property type="entry name" value="ATP-grasp fold, B domain"/>
    <property type="match status" value="2"/>
</dbReference>
<dbReference type="InterPro" id="IPR005479">
    <property type="entry name" value="CPAse_ATP-bd"/>
</dbReference>
<dbReference type="Pfam" id="PF02785">
    <property type="entry name" value="Biotin_carb_C"/>
    <property type="match status" value="1"/>
</dbReference>
<dbReference type="CDD" id="cd06850">
    <property type="entry name" value="biotinyl_domain"/>
    <property type="match status" value="1"/>
</dbReference>
<dbReference type="PROSITE" id="PS50975">
    <property type="entry name" value="ATP_GRASP"/>
    <property type="match status" value="1"/>
</dbReference>
<keyword evidence="4 6" id="KW-0067">ATP-binding</keyword>
<organism evidence="10 11">
    <name type="scientific">Plutella xylostella</name>
    <name type="common">Diamondback moth</name>
    <name type="synonym">Plutella maculipennis</name>
    <dbReference type="NCBI Taxonomy" id="51655"/>
    <lineage>
        <taxon>Eukaryota</taxon>
        <taxon>Metazoa</taxon>
        <taxon>Ecdysozoa</taxon>
        <taxon>Arthropoda</taxon>
        <taxon>Hexapoda</taxon>
        <taxon>Insecta</taxon>
        <taxon>Pterygota</taxon>
        <taxon>Neoptera</taxon>
        <taxon>Endopterygota</taxon>
        <taxon>Lepidoptera</taxon>
        <taxon>Glossata</taxon>
        <taxon>Ditrysia</taxon>
        <taxon>Yponomeutoidea</taxon>
        <taxon>Plutellidae</taxon>
        <taxon>Plutella</taxon>
    </lineage>
</organism>
<dbReference type="FunFam" id="3.40.50.20:FF:000010">
    <property type="entry name" value="Propionyl-CoA carboxylase subunit alpha"/>
    <property type="match status" value="1"/>
</dbReference>
<comment type="caution">
    <text evidence="10">The sequence shown here is derived from an EMBL/GenBank/DDBJ whole genome shotgun (WGS) entry which is preliminary data.</text>
</comment>
<keyword evidence="2" id="KW-0436">Ligase</keyword>
<evidence type="ECO:0000256" key="4">
    <source>
        <dbReference type="ARBA" id="ARBA00022840"/>
    </source>
</evidence>
<dbReference type="InterPro" id="IPR011053">
    <property type="entry name" value="Single_hybrid_motif"/>
</dbReference>
<evidence type="ECO:0000259" key="7">
    <source>
        <dbReference type="PROSITE" id="PS50968"/>
    </source>
</evidence>
<dbReference type="SUPFAM" id="SSF51246">
    <property type="entry name" value="Rudiment single hybrid motif"/>
    <property type="match status" value="2"/>
</dbReference>
<dbReference type="PANTHER" id="PTHR18866">
    <property type="entry name" value="CARBOXYLASE:PYRUVATE/ACETYL-COA/PROPIONYL-COA CARBOXYLASE"/>
    <property type="match status" value="1"/>
</dbReference>
<dbReference type="Pfam" id="PF00289">
    <property type="entry name" value="Biotin_carb_N"/>
    <property type="match status" value="1"/>
</dbReference>
<dbReference type="PROSITE" id="PS50979">
    <property type="entry name" value="BC"/>
    <property type="match status" value="1"/>
</dbReference>
<keyword evidence="3 6" id="KW-0547">Nucleotide-binding</keyword>
<accession>A0A8S4E173</accession>
<dbReference type="PANTHER" id="PTHR18866:SF33">
    <property type="entry name" value="METHYLCROTONOYL-COA CARBOXYLASE SUBUNIT ALPHA, MITOCHONDRIAL-RELATED"/>
    <property type="match status" value="1"/>
</dbReference>
<dbReference type="EMBL" id="CAJHNJ030000010">
    <property type="protein sequence ID" value="CAG9107951.1"/>
    <property type="molecule type" value="Genomic_DNA"/>
</dbReference>
<reference evidence="10" key="1">
    <citation type="submission" date="2020-11" db="EMBL/GenBank/DDBJ databases">
        <authorList>
            <person name="Whiteford S."/>
        </authorList>
    </citation>
    <scope>NUCLEOTIDE SEQUENCE</scope>
</reference>
<dbReference type="SUPFAM" id="SSF56059">
    <property type="entry name" value="Glutathione synthetase ATP-binding domain-like"/>
    <property type="match status" value="1"/>
</dbReference>
<dbReference type="SUPFAM" id="SSF52440">
    <property type="entry name" value="PreATP-grasp domain"/>
    <property type="match status" value="1"/>
</dbReference>
<dbReference type="InterPro" id="IPR001882">
    <property type="entry name" value="Biotin_BS"/>
</dbReference>
<dbReference type="GO" id="GO:0046872">
    <property type="term" value="F:metal ion binding"/>
    <property type="evidence" value="ECO:0007669"/>
    <property type="project" value="InterPro"/>
</dbReference>
<dbReference type="InterPro" id="IPR005481">
    <property type="entry name" value="BC-like_N"/>
</dbReference>
<gene>
    <name evidence="10" type="ORF">PLXY2_LOCUS3940</name>
</gene>
<dbReference type="Pfam" id="PF00364">
    <property type="entry name" value="Biotin_lipoyl"/>
    <property type="match status" value="1"/>
</dbReference>
<dbReference type="InterPro" id="IPR016185">
    <property type="entry name" value="PreATP-grasp_dom_sf"/>
</dbReference>
<dbReference type="Gene3D" id="2.40.50.100">
    <property type="match status" value="1"/>
</dbReference>
<dbReference type="AlphaFoldDB" id="A0A8S4E173"/>
<protein>
    <submittedName>
        <fullName evidence="10">(diamondback moth) hypothetical protein</fullName>
    </submittedName>
</protein>
<keyword evidence="5" id="KW-0092">Biotin</keyword>
<feature type="domain" description="ATP-grasp" evidence="8">
    <location>
        <begin position="152"/>
        <end position="350"/>
    </location>
</feature>
<evidence type="ECO:0000313" key="10">
    <source>
        <dbReference type="EMBL" id="CAG9107951.1"/>
    </source>
</evidence>
<feature type="domain" description="Lipoyl-binding" evidence="7">
    <location>
        <begin position="710"/>
        <end position="784"/>
    </location>
</feature>
<dbReference type="Gene3D" id="3.30.700.40">
    <property type="match status" value="1"/>
</dbReference>
<dbReference type="InterPro" id="IPR011764">
    <property type="entry name" value="Biotin_carboxylation_dom"/>
</dbReference>
<evidence type="ECO:0000259" key="8">
    <source>
        <dbReference type="PROSITE" id="PS50975"/>
    </source>
</evidence>
<dbReference type="InterPro" id="IPR050856">
    <property type="entry name" value="Biotin_carboxylase_complex"/>
</dbReference>
<dbReference type="SUPFAM" id="SSF51230">
    <property type="entry name" value="Single hybrid motif"/>
    <property type="match status" value="1"/>
</dbReference>
<evidence type="ECO:0000256" key="2">
    <source>
        <dbReference type="ARBA" id="ARBA00022598"/>
    </source>
</evidence>
<feature type="domain" description="Biotin carboxylation" evidence="9">
    <location>
        <begin position="33"/>
        <end position="562"/>
    </location>
</feature>
<evidence type="ECO:0000259" key="9">
    <source>
        <dbReference type="PROSITE" id="PS50979"/>
    </source>
</evidence>
<evidence type="ECO:0000256" key="3">
    <source>
        <dbReference type="ARBA" id="ARBA00022741"/>
    </source>
</evidence>
<dbReference type="PROSITE" id="PS00867">
    <property type="entry name" value="CPSASE_2"/>
    <property type="match status" value="1"/>
</dbReference>
<evidence type="ECO:0000256" key="1">
    <source>
        <dbReference type="ARBA" id="ARBA00001953"/>
    </source>
</evidence>
<dbReference type="GO" id="GO:0005524">
    <property type="term" value="F:ATP binding"/>
    <property type="evidence" value="ECO:0007669"/>
    <property type="project" value="UniProtKB-UniRule"/>
</dbReference>